<dbReference type="GO" id="GO:0046373">
    <property type="term" value="P:L-arabinose metabolic process"/>
    <property type="evidence" value="ECO:0007669"/>
    <property type="project" value="InterPro"/>
</dbReference>
<evidence type="ECO:0000256" key="1">
    <source>
        <dbReference type="ARBA" id="ARBA00001462"/>
    </source>
</evidence>
<evidence type="ECO:0000256" key="8">
    <source>
        <dbReference type="SAM" id="MobiDB-lite"/>
    </source>
</evidence>
<dbReference type="InterPro" id="IPR051563">
    <property type="entry name" value="Glycosyl_Hydrolase_51"/>
</dbReference>
<dbReference type="KEGG" id="amd:AMED_4401"/>
<feature type="chain" id="PRO_5038958850" description="non-reducing end alpha-L-arabinofuranosidase" evidence="9">
    <location>
        <begin position="25"/>
        <end position="1274"/>
    </location>
</feature>
<dbReference type="InterPro" id="IPR013780">
    <property type="entry name" value="Glyco_hydro_b"/>
</dbReference>
<dbReference type="InterPro" id="IPR006558">
    <property type="entry name" value="LamG-like"/>
</dbReference>
<evidence type="ECO:0000259" key="10">
    <source>
        <dbReference type="SMART" id="SM00560"/>
    </source>
</evidence>
<dbReference type="InterPro" id="IPR013320">
    <property type="entry name" value="ConA-like_dom_sf"/>
</dbReference>
<proteinExistence type="inferred from homology"/>
<dbReference type="GeneID" id="92872125"/>
<evidence type="ECO:0000256" key="6">
    <source>
        <dbReference type="ARBA" id="ARBA00023157"/>
    </source>
</evidence>
<feature type="domain" description="LamG-like jellyroll fold" evidence="10">
    <location>
        <begin position="304"/>
        <end position="441"/>
    </location>
</feature>
<accession>A0A0H3D771</accession>
<evidence type="ECO:0000256" key="9">
    <source>
        <dbReference type="SAM" id="SignalP"/>
    </source>
</evidence>
<keyword evidence="4 9" id="KW-0732">Signal</keyword>
<dbReference type="Pfam" id="PF22848">
    <property type="entry name" value="ASD1_dom"/>
    <property type="match status" value="1"/>
</dbReference>
<dbReference type="Gene3D" id="3.20.20.80">
    <property type="entry name" value="Glycosidases"/>
    <property type="match status" value="1"/>
</dbReference>
<feature type="signal peptide" evidence="9">
    <location>
        <begin position="1"/>
        <end position="24"/>
    </location>
</feature>
<comment type="catalytic activity">
    <reaction evidence="1">
        <text>Hydrolysis of terminal non-reducing alpha-L-arabinofuranoside residues in alpha-L-arabinosides.</text>
        <dbReference type="EC" id="3.2.1.55"/>
    </reaction>
</comment>
<dbReference type="Gene3D" id="2.60.120.260">
    <property type="entry name" value="Galactose-binding domain-like"/>
    <property type="match status" value="1"/>
</dbReference>
<dbReference type="PANTHER" id="PTHR31776:SF0">
    <property type="entry name" value="ALPHA-L-ARABINOFURANOSIDASE 1"/>
    <property type="match status" value="1"/>
</dbReference>
<evidence type="ECO:0000256" key="7">
    <source>
        <dbReference type="ARBA" id="ARBA00023180"/>
    </source>
</evidence>
<dbReference type="Pfam" id="PF13385">
    <property type="entry name" value="Laminin_G_3"/>
    <property type="match status" value="3"/>
</dbReference>
<gene>
    <name evidence="12" type="primary">abfA</name>
    <name evidence="12" type="ordered locus">AMED_4401</name>
</gene>
<dbReference type="Gene3D" id="2.60.40.1180">
    <property type="entry name" value="Golgi alpha-mannosidase II"/>
    <property type="match status" value="1"/>
</dbReference>
<dbReference type="InterPro" id="IPR055235">
    <property type="entry name" value="ASD1_cat"/>
</dbReference>
<comment type="similarity">
    <text evidence="2">Belongs to the glycosyl hydrolase 51 family.</text>
</comment>
<dbReference type="RefSeq" id="WP_013226244.1">
    <property type="nucleotide sequence ID" value="NC_014318.1"/>
</dbReference>
<name>A0A0H3D771_AMYMU</name>
<dbReference type="eggNOG" id="COG3534">
    <property type="taxonomic scope" value="Bacteria"/>
</dbReference>
<protein>
    <recommendedName>
        <fullName evidence="3">non-reducing end alpha-L-arabinofuranosidase</fullName>
        <ecNumber evidence="3">3.2.1.55</ecNumber>
    </recommendedName>
</protein>
<evidence type="ECO:0000256" key="4">
    <source>
        <dbReference type="ARBA" id="ARBA00022729"/>
    </source>
</evidence>
<dbReference type="Proteomes" id="UP000000328">
    <property type="component" value="Chromosome"/>
</dbReference>
<dbReference type="SMART" id="SM00560">
    <property type="entry name" value="LamGL"/>
    <property type="match status" value="3"/>
</dbReference>
<dbReference type="EC" id="3.2.1.55" evidence="3"/>
<dbReference type="HOGENOM" id="CLU_263647_0_0_11"/>
<evidence type="ECO:0000313" key="13">
    <source>
        <dbReference type="Proteomes" id="UP000000328"/>
    </source>
</evidence>
<evidence type="ECO:0000256" key="2">
    <source>
        <dbReference type="ARBA" id="ARBA00007186"/>
    </source>
</evidence>
<keyword evidence="7" id="KW-0325">Glycoprotein</keyword>
<dbReference type="OrthoDB" id="324838at2"/>
<dbReference type="EMBL" id="CP002000">
    <property type="protein sequence ID" value="ADJ46172.1"/>
    <property type="molecule type" value="Genomic_DNA"/>
</dbReference>
<feature type="domain" description="Alpha-L-arabinofuranosidase C-terminal" evidence="11">
    <location>
        <begin position="1086"/>
        <end position="1265"/>
    </location>
</feature>
<dbReference type="Pfam" id="PF06964">
    <property type="entry name" value="Alpha-L-AF_C"/>
    <property type="match status" value="1"/>
</dbReference>
<feature type="domain" description="LamG-like jellyroll fold" evidence="10">
    <location>
        <begin position="97"/>
        <end position="235"/>
    </location>
</feature>
<dbReference type="SUPFAM" id="SSF51445">
    <property type="entry name" value="(Trans)glycosidases"/>
    <property type="match status" value="1"/>
</dbReference>
<dbReference type="InterPro" id="IPR010720">
    <property type="entry name" value="Alpha-L-AF_C"/>
</dbReference>
<keyword evidence="5" id="KW-0378">Hydrolase</keyword>
<dbReference type="GO" id="GO:0046556">
    <property type="term" value="F:alpha-L-arabinofuranosidase activity"/>
    <property type="evidence" value="ECO:0007669"/>
    <property type="project" value="UniProtKB-EC"/>
</dbReference>
<evidence type="ECO:0000256" key="3">
    <source>
        <dbReference type="ARBA" id="ARBA00012670"/>
    </source>
</evidence>
<evidence type="ECO:0000256" key="5">
    <source>
        <dbReference type="ARBA" id="ARBA00022801"/>
    </source>
</evidence>
<dbReference type="SMART" id="SM00813">
    <property type="entry name" value="Alpha-L-AF_C"/>
    <property type="match status" value="1"/>
</dbReference>
<evidence type="ECO:0000259" key="11">
    <source>
        <dbReference type="SMART" id="SM00813"/>
    </source>
</evidence>
<dbReference type="InterPro" id="IPR017853">
    <property type="entry name" value="GH"/>
</dbReference>
<dbReference type="SUPFAM" id="SSF49899">
    <property type="entry name" value="Concanavalin A-like lectins/glucanases"/>
    <property type="match status" value="3"/>
</dbReference>
<evidence type="ECO:0000313" key="12">
    <source>
        <dbReference type="EMBL" id="ADJ46172.1"/>
    </source>
</evidence>
<sequence length="1274" mass="131509">MHRRLRRPMAVLAALALCSGVPVAVAPAASAAADPGLAGHWAFDDGSGTTAADTAGSHPATLTDGAGWGPGIRGGALTTDGSRGFADAGAPVLDTTKSFSVSSWVKLDKTSGYQTFVSLDGAQVSNFFLQFRDDSRRFAFTRLAGDAPTDGVVASANFDPVAGQWYQLTGVYDAGMSTLSLYVDGTRQATVAAPTAWAGSGHLVIGRGKYGGNPVDFVDGSIDDVRAYSGALTGAGAARLAIAGHWGLDEGTGTTTADDSLDARTATLTGGATWGDGVVGAHGVALNGTDAAVDAPAPVVDTAQSFSVSAWLKPTSAGGFRTAVSVDGSTISGFYLQRAADGRFAFARRAADGDSAASSAVSTLPAQADQWQHVVGVYNRAAGTLSLYVNGTLQQSVPYTTPWTAAGHLEIGRGKWAGSPADWFAGGIDDVRAYPTPLTSSAVAALAASGSWHFDEGAGTVARDASANAADGTLKGATWTAGAAGKAVQLDGKSTVDMGSSPAFDTGTGSLSLAAWFRTTAAGTLVDHGDGYALGVTGGKLTARVGTIQVTTNGGGLADGNWHHAALVLDRAAQRLTVYADGDAAAVTSTCGTPTGTTLDVAACPASGTAAAPFTVGSGFTGAVDEVELRRFPLTAAQIGTLAGANQLAVDANVVRANTRPTTYGSILEDISHSVEGGLYAELVRNRTFKEGFQPGSGAGDTPVPYWSLVTSAGATGAYSVDTANPLNTALDRSLKLHADAVPAAGRVAAANVGFYGVAAKPSTKYTGSFFAKGTWTGGVRVSLEKPDGTVLASKDLQPVGATWAQQTFSFTTPSTITASTDNRIVVSLVNKGKKVLGGDVWFQQVSLFPPTFKNRPNGVRADLGQKLAAMKLGLFRVPGGNYLEGNTLDTRFAWKNSIGPLEQRPGHQNTAWGYWSTDGFGILDYLKLAEDIGAQPLLALFAGYTLNGQHVDQADYPQYVQEALDEIEYAIGDSSTTWGAKRIADGHAAPFDLHYVEVGNEDWFDGSGSYAWRFTDMFNAIKAKYPQLTVIATTGGLQGGAASSTSTGVRPDAADDHYYQSPQWFTDNSTRYDTADRSGPDILVGEYGAQDGRPTGTLAAAIGEAAFLTGLERNSDVVIGSMYAPVLVHENQASWPVNLIGLDAGSSYGSPSYWVQQMFSSTLGKQIVTSRLNQGSPLRQVVNVTTKSGRKTFTVKLVNPTPQVQTARLALTGVTAVDGTGTLTTLTGDPAGRNSLAAPTAIVPQTREITGLAATSKLTLPANSVTTLVLTGR</sequence>
<dbReference type="PANTHER" id="PTHR31776">
    <property type="entry name" value="ALPHA-L-ARABINOFURANOSIDASE 1"/>
    <property type="match status" value="1"/>
</dbReference>
<feature type="region of interest" description="Disordered" evidence="8">
    <location>
        <begin position="49"/>
        <end position="69"/>
    </location>
</feature>
<dbReference type="InterPro" id="IPR008979">
    <property type="entry name" value="Galactose-bd-like_sf"/>
</dbReference>
<feature type="domain" description="LamG-like jellyroll fold" evidence="10">
    <location>
        <begin position="509"/>
        <end position="637"/>
    </location>
</feature>
<dbReference type="Gene3D" id="2.60.120.200">
    <property type="match status" value="3"/>
</dbReference>
<organism evidence="12 13">
    <name type="scientific">Amycolatopsis mediterranei (strain U-32)</name>
    <dbReference type="NCBI Taxonomy" id="749927"/>
    <lineage>
        <taxon>Bacteria</taxon>
        <taxon>Bacillati</taxon>
        <taxon>Actinomycetota</taxon>
        <taxon>Actinomycetes</taxon>
        <taxon>Pseudonocardiales</taxon>
        <taxon>Pseudonocardiaceae</taxon>
        <taxon>Amycolatopsis</taxon>
    </lineage>
</organism>
<dbReference type="AlphaFoldDB" id="A0A0H3D771"/>
<dbReference type="PATRIC" id="fig|749927.5.peg.4551"/>
<keyword evidence="6" id="KW-1015">Disulfide bond</keyword>
<reference evidence="12 13" key="1">
    <citation type="journal article" date="2010" name="Cell Res.">
        <title>Complete genome sequence of the rifamycin SV-producing Amycolatopsis mediterranei U32 revealed its genetic characteristics in phylogeny and metabolism.</title>
        <authorList>
            <person name="Zhao W."/>
            <person name="Zhong Y."/>
            <person name="Yuan H."/>
            <person name="Wang J."/>
            <person name="Zheng H."/>
            <person name="Wang Y."/>
            <person name="Cen X."/>
            <person name="Xu F."/>
            <person name="Bai J."/>
            <person name="Han X."/>
            <person name="Lu G."/>
            <person name="Zhu Y."/>
            <person name="Shao Z."/>
            <person name="Yan H."/>
            <person name="Li C."/>
            <person name="Peng N."/>
            <person name="Zhang Z."/>
            <person name="Zhang Y."/>
            <person name="Lin W."/>
            <person name="Fan Y."/>
            <person name="Qin Z."/>
            <person name="Hu Y."/>
            <person name="Zhu B."/>
            <person name="Wang S."/>
            <person name="Ding X."/>
            <person name="Zhao G.P."/>
        </authorList>
    </citation>
    <scope>NUCLEOTIDE SEQUENCE [LARGE SCALE GENOMIC DNA]</scope>
    <source>
        <strain evidence="13">U-32</strain>
    </source>
</reference>
<dbReference type="SUPFAM" id="SSF49785">
    <property type="entry name" value="Galactose-binding domain-like"/>
    <property type="match status" value="1"/>
</dbReference>